<sequence length="219" mass="24064">MSYSIGLIRVVTLTSEDLLNRHGKIIEELFPELRVISRCIWDQPKGIYDRESEEIAKPKILKLAKEFEESGVEAVIVSCAADPAVDEARKMLKIPVIGAGSAAAGLALTYGKRIGVLNLTEETPEVIKRILGEHLVVEDRPTGVKNTLDLMTEWGKKAAEESLKRLLKRNIDVIVLGCTGYSTIGFAKIAEEISGIPVIDPVIASGIATLYILKSRRKR</sequence>
<name>A0A7C5TGE5_9CREN</name>
<dbReference type="EMBL" id="DRZI01000277">
    <property type="protein sequence ID" value="HHP82294.1"/>
    <property type="molecule type" value="Genomic_DNA"/>
</dbReference>
<dbReference type="Gene3D" id="3.40.50.1860">
    <property type="match status" value="2"/>
</dbReference>
<comment type="caution">
    <text evidence="1">The sequence shown here is derived from an EMBL/GenBank/DDBJ whole genome shotgun (WGS) entry which is preliminary data.</text>
</comment>
<organism evidence="1">
    <name type="scientific">Ignisphaera aggregans</name>
    <dbReference type="NCBI Taxonomy" id="334771"/>
    <lineage>
        <taxon>Archaea</taxon>
        <taxon>Thermoproteota</taxon>
        <taxon>Thermoprotei</taxon>
        <taxon>Desulfurococcales</taxon>
        <taxon>Desulfurococcaceae</taxon>
        <taxon>Ignisphaera</taxon>
    </lineage>
</organism>
<gene>
    <name evidence="1" type="ORF">ENM84_06495</name>
</gene>
<dbReference type="AlphaFoldDB" id="A0A7C5TGE5"/>
<reference evidence="1" key="1">
    <citation type="journal article" date="2020" name="mSystems">
        <title>Genome- and Community-Level Interaction Insights into Carbon Utilization and Element Cycling Functions of Hydrothermarchaeota in Hydrothermal Sediment.</title>
        <authorList>
            <person name="Zhou Z."/>
            <person name="Liu Y."/>
            <person name="Xu W."/>
            <person name="Pan J."/>
            <person name="Luo Z.H."/>
            <person name="Li M."/>
        </authorList>
    </citation>
    <scope>NUCLEOTIDE SEQUENCE [LARGE SCALE GENOMIC DNA]</scope>
    <source>
        <strain evidence="1">SpSt-1121</strain>
    </source>
</reference>
<proteinExistence type="predicted"/>
<dbReference type="Pfam" id="PF01177">
    <property type="entry name" value="Asp_Glu_race"/>
    <property type="match status" value="1"/>
</dbReference>
<protein>
    <submittedName>
        <fullName evidence="1">Hydantoin racemase</fullName>
    </submittedName>
</protein>
<dbReference type="InterPro" id="IPR001920">
    <property type="entry name" value="Asp/Glu_race"/>
</dbReference>
<accession>A0A7C5TGE5</accession>
<dbReference type="SUPFAM" id="SSF53681">
    <property type="entry name" value="Aspartate/glutamate racemase"/>
    <property type="match status" value="1"/>
</dbReference>
<evidence type="ECO:0000313" key="1">
    <source>
        <dbReference type="EMBL" id="HHP82294.1"/>
    </source>
</evidence>
<dbReference type="GO" id="GO:0047661">
    <property type="term" value="F:amino-acid racemase activity"/>
    <property type="evidence" value="ECO:0007669"/>
    <property type="project" value="InterPro"/>
</dbReference>
<dbReference type="InterPro" id="IPR015942">
    <property type="entry name" value="Asp/Glu/hydantoin_racemase"/>
</dbReference>